<dbReference type="Proteomes" id="UP000192257">
    <property type="component" value="Unassembled WGS sequence"/>
</dbReference>
<keyword evidence="1" id="KW-0812">Transmembrane</keyword>
<dbReference type="GeneID" id="39982082"/>
<dbReference type="EMBL" id="NBCO01000004">
    <property type="protein sequence ID" value="ORC91894.1"/>
    <property type="molecule type" value="Genomic_DNA"/>
</dbReference>
<protein>
    <submittedName>
        <fullName evidence="2">Uncharacterized protein</fullName>
    </submittedName>
</protein>
<accession>A0A1X0P4M3</accession>
<evidence type="ECO:0000256" key="1">
    <source>
        <dbReference type="SAM" id="Phobius"/>
    </source>
</evidence>
<organism evidence="2 3">
    <name type="scientific">Trypanosoma theileri</name>
    <dbReference type="NCBI Taxonomy" id="67003"/>
    <lineage>
        <taxon>Eukaryota</taxon>
        <taxon>Discoba</taxon>
        <taxon>Euglenozoa</taxon>
        <taxon>Kinetoplastea</taxon>
        <taxon>Metakinetoplastina</taxon>
        <taxon>Trypanosomatida</taxon>
        <taxon>Trypanosomatidae</taxon>
        <taxon>Trypanosoma</taxon>
    </lineage>
</organism>
<sequence length="106" mass="11858">MVSRWSGRIYSKKLNALTKFLKEVVSGVLGQDALGNEGCPHMVSRWSGSIYSRKLNALTKCLKEEVSLKIKFFLFFFSIHVFLGMAFPGGAWPSKVGANAHYPLLF</sequence>
<evidence type="ECO:0000313" key="2">
    <source>
        <dbReference type="EMBL" id="ORC91894.1"/>
    </source>
</evidence>
<gene>
    <name evidence="2" type="ORF">TM35_000041080</name>
</gene>
<keyword evidence="3" id="KW-1185">Reference proteome</keyword>
<reference evidence="2 3" key="1">
    <citation type="submission" date="2017-03" db="EMBL/GenBank/DDBJ databases">
        <title>An alternative strategy for trypanosome survival in the mammalian bloodstream revealed through genome and transcriptome analysis of the ubiquitous bovine parasite Trypanosoma (Megatrypanum) theileri.</title>
        <authorList>
            <person name="Kelly S."/>
            <person name="Ivens A."/>
            <person name="Mott A."/>
            <person name="O'Neill E."/>
            <person name="Emms D."/>
            <person name="Macleod O."/>
            <person name="Voorheis P."/>
            <person name="Matthews J."/>
            <person name="Matthews K."/>
            <person name="Carrington M."/>
        </authorList>
    </citation>
    <scope>NUCLEOTIDE SEQUENCE [LARGE SCALE GENOMIC DNA]</scope>
    <source>
        <strain evidence="2">Edinburgh</strain>
    </source>
</reference>
<evidence type="ECO:0000313" key="3">
    <source>
        <dbReference type="Proteomes" id="UP000192257"/>
    </source>
</evidence>
<dbReference type="AlphaFoldDB" id="A0A1X0P4M3"/>
<proteinExistence type="predicted"/>
<keyword evidence="1" id="KW-0472">Membrane</keyword>
<keyword evidence="1" id="KW-1133">Transmembrane helix</keyword>
<comment type="caution">
    <text evidence="2">The sequence shown here is derived from an EMBL/GenBank/DDBJ whole genome shotgun (WGS) entry which is preliminary data.</text>
</comment>
<dbReference type="RefSeq" id="XP_028885960.1">
    <property type="nucleotide sequence ID" value="XM_029022302.1"/>
</dbReference>
<name>A0A1X0P4M3_9TRYP</name>
<feature type="transmembrane region" description="Helical" evidence="1">
    <location>
        <begin position="72"/>
        <end position="92"/>
    </location>
</feature>
<dbReference type="VEuPathDB" id="TriTrypDB:TM35_000041080"/>